<dbReference type="InParanoid" id="E9HKY1"/>
<proteinExistence type="predicted"/>
<organism evidence="1 2">
    <name type="scientific">Daphnia pulex</name>
    <name type="common">Water flea</name>
    <dbReference type="NCBI Taxonomy" id="6669"/>
    <lineage>
        <taxon>Eukaryota</taxon>
        <taxon>Metazoa</taxon>
        <taxon>Ecdysozoa</taxon>
        <taxon>Arthropoda</taxon>
        <taxon>Crustacea</taxon>
        <taxon>Branchiopoda</taxon>
        <taxon>Diplostraca</taxon>
        <taxon>Cladocera</taxon>
        <taxon>Anomopoda</taxon>
        <taxon>Daphniidae</taxon>
        <taxon>Daphnia</taxon>
    </lineage>
</organism>
<keyword evidence="2" id="KW-1185">Reference proteome</keyword>
<dbReference type="InterPro" id="IPR012337">
    <property type="entry name" value="RNaseH-like_sf"/>
</dbReference>
<dbReference type="HOGENOM" id="CLU_2401858_0_0_1"/>
<accession>E9HKY1</accession>
<dbReference type="SUPFAM" id="SSF53098">
    <property type="entry name" value="Ribonuclease H-like"/>
    <property type="match status" value="1"/>
</dbReference>
<name>E9HKY1_DAPPU</name>
<reference evidence="1 2" key="1">
    <citation type="journal article" date="2011" name="Science">
        <title>The ecoresponsive genome of Daphnia pulex.</title>
        <authorList>
            <person name="Colbourne J.K."/>
            <person name="Pfrender M.E."/>
            <person name="Gilbert D."/>
            <person name="Thomas W.K."/>
            <person name="Tucker A."/>
            <person name="Oakley T.H."/>
            <person name="Tokishita S."/>
            <person name="Aerts A."/>
            <person name="Arnold G.J."/>
            <person name="Basu M.K."/>
            <person name="Bauer D.J."/>
            <person name="Caceres C.E."/>
            <person name="Carmel L."/>
            <person name="Casola C."/>
            <person name="Choi J.H."/>
            <person name="Detter J.C."/>
            <person name="Dong Q."/>
            <person name="Dusheyko S."/>
            <person name="Eads B.D."/>
            <person name="Frohlich T."/>
            <person name="Geiler-Samerotte K.A."/>
            <person name="Gerlach D."/>
            <person name="Hatcher P."/>
            <person name="Jogdeo S."/>
            <person name="Krijgsveld J."/>
            <person name="Kriventseva E.V."/>
            <person name="Kultz D."/>
            <person name="Laforsch C."/>
            <person name="Lindquist E."/>
            <person name="Lopez J."/>
            <person name="Manak J.R."/>
            <person name="Muller J."/>
            <person name="Pangilinan J."/>
            <person name="Patwardhan R.P."/>
            <person name="Pitluck S."/>
            <person name="Pritham E.J."/>
            <person name="Rechtsteiner A."/>
            <person name="Rho M."/>
            <person name="Rogozin I.B."/>
            <person name="Sakarya O."/>
            <person name="Salamov A."/>
            <person name="Schaack S."/>
            <person name="Shapiro H."/>
            <person name="Shiga Y."/>
            <person name="Skalitzky C."/>
            <person name="Smith Z."/>
            <person name="Souvorov A."/>
            <person name="Sung W."/>
            <person name="Tang Z."/>
            <person name="Tsuchiya D."/>
            <person name="Tu H."/>
            <person name="Vos H."/>
            <person name="Wang M."/>
            <person name="Wolf Y.I."/>
            <person name="Yamagata H."/>
            <person name="Yamada T."/>
            <person name="Ye Y."/>
            <person name="Shaw J.R."/>
            <person name="Andrews J."/>
            <person name="Crease T.J."/>
            <person name="Tang H."/>
            <person name="Lucas S.M."/>
            <person name="Robertson H.M."/>
            <person name="Bork P."/>
            <person name="Koonin E.V."/>
            <person name="Zdobnov E.M."/>
            <person name="Grigoriev I.V."/>
            <person name="Lynch M."/>
            <person name="Boore J.L."/>
        </authorList>
    </citation>
    <scope>NUCLEOTIDE SEQUENCE [LARGE SCALE GENOMIC DNA]</scope>
</reference>
<evidence type="ECO:0000313" key="2">
    <source>
        <dbReference type="Proteomes" id="UP000000305"/>
    </source>
</evidence>
<dbReference type="Proteomes" id="UP000000305">
    <property type="component" value="Unassembled WGS sequence"/>
</dbReference>
<dbReference type="AlphaFoldDB" id="E9HKY1"/>
<protein>
    <recommendedName>
        <fullName evidence="3">DUF659 domain-containing protein</fullName>
    </recommendedName>
</protein>
<dbReference type="EMBL" id="GL732673">
    <property type="protein sequence ID" value="EFX67600.1"/>
    <property type="molecule type" value="Genomic_DNA"/>
</dbReference>
<evidence type="ECO:0008006" key="3">
    <source>
        <dbReference type="Google" id="ProtNLM"/>
    </source>
</evidence>
<dbReference type="OrthoDB" id="5103at2759"/>
<sequence>MILETLVEYEISLSQVYTITTENGSNMLLAVKLLSEERRSSTNNDDYVEDEEDGILDLLESQCFNEVGKVIIGIRCATHTLQLAVEDALKNNC</sequence>
<evidence type="ECO:0000313" key="1">
    <source>
        <dbReference type="EMBL" id="EFX67600.1"/>
    </source>
</evidence>
<gene>
    <name evidence="1" type="ORF">DAPPUDRAFT_330891</name>
</gene>
<dbReference type="KEGG" id="dpx:DAPPUDRAFT_330891"/>